<reference evidence="5 6" key="1">
    <citation type="submission" date="2024-06" db="EMBL/GenBank/DDBJ databases">
        <title>Chitinophaga defluvii sp. nov., isolated from municipal sewage.</title>
        <authorList>
            <person name="Zhang L."/>
        </authorList>
    </citation>
    <scope>NUCLEOTIDE SEQUENCE [LARGE SCALE GENOMIC DNA]</scope>
    <source>
        <strain evidence="5 6">H8</strain>
    </source>
</reference>
<dbReference type="EMBL" id="JBEXAC010000002">
    <property type="protein sequence ID" value="MET7000048.1"/>
    <property type="molecule type" value="Genomic_DNA"/>
</dbReference>
<comment type="caution">
    <text evidence="5">The sequence shown here is derived from an EMBL/GenBank/DDBJ whole genome shotgun (WGS) entry which is preliminary data.</text>
</comment>
<dbReference type="SUPFAM" id="SSF51735">
    <property type="entry name" value="NAD(P)-binding Rossmann-fold domains"/>
    <property type="match status" value="1"/>
</dbReference>
<dbReference type="InterPro" id="IPR036291">
    <property type="entry name" value="NAD(P)-bd_dom_sf"/>
</dbReference>
<dbReference type="InterPro" id="IPR051317">
    <property type="entry name" value="Gfo/Idh/MocA_oxidoreduct"/>
</dbReference>
<dbReference type="Gene3D" id="3.40.50.720">
    <property type="entry name" value="NAD(P)-binding Rossmann-like Domain"/>
    <property type="match status" value="1"/>
</dbReference>
<dbReference type="RefSeq" id="WP_354662609.1">
    <property type="nucleotide sequence ID" value="NZ_JBEXAC010000002.1"/>
</dbReference>
<protein>
    <submittedName>
        <fullName evidence="5">Gfo/Idh/MocA family oxidoreductase</fullName>
    </submittedName>
</protein>
<dbReference type="Proteomes" id="UP001549749">
    <property type="component" value="Unassembled WGS sequence"/>
</dbReference>
<dbReference type="PANTHER" id="PTHR43708">
    <property type="entry name" value="CONSERVED EXPRESSED OXIDOREDUCTASE (EUROFUNG)"/>
    <property type="match status" value="1"/>
</dbReference>
<sequence>MSASPAISYKVQMPLHPRPIAIIGAGGIVHDAHLPAYEKAGWEVAGICDPARERAVALATKFNIAKVYDDIPQLVAGVLENAVFDIAVPASALADVLLQLPQKAVVLMQKPMGEHIQAADEILRICREKEFTAAMNFQMRLIPAVQIAKDLIDRGVIGELHDMEIRMNIYHPWHLWQFLFGIPRMEMLYHSIHYMDMIRYFFGEPKKIYAKTLKHPKMMQLASTRSVILMEYDDIIRAFVNTNHGHEFGLKYQDSFIKFEGTKGAIRTTLGMNLDYPSGVPDTFEYVVLEDNKPPEWITVPLEGTWFPDAFIGSMANLMCYAEGSTDVLINHVDSAHRTMQVVEAAYASSDNGGTLIPV</sequence>
<organism evidence="5 6">
    <name type="scientific">Chitinophaga defluvii</name>
    <dbReference type="NCBI Taxonomy" id="3163343"/>
    <lineage>
        <taxon>Bacteria</taxon>
        <taxon>Pseudomonadati</taxon>
        <taxon>Bacteroidota</taxon>
        <taxon>Chitinophagia</taxon>
        <taxon>Chitinophagales</taxon>
        <taxon>Chitinophagaceae</taxon>
        <taxon>Chitinophaga</taxon>
    </lineage>
</organism>
<evidence type="ECO:0000313" key="6">
    <source>
        <dbReference type="Proteomes" id="UP001549749"/>
    </source>
</evidence>
<dbReference type="Pfam" id="PF22725">
    <property type="entry name" value="GFO_IDH_MocA_C3"/>
    <property type="match status" value="1"/>
</dbReference>
<dbReference type="PANTHER" id="PTHR43708:SF5">
    <property type="entry name" value="CONSERVED EXPRESSED OXIDOREDUCTASE (EUROFUNG)-RELATED"/>
    <property type="match status" value="1"/>
</dbReference>
<accession>A0ABV2TAJ0</accession>
<dbReference type="Pfam" id="PF01408">
    <property type="entry name" value="GFO_IDH_MocA"/>
    <property type="match status" value="1"/>
</dbReference>
<evidence type="ECO:0000259" key="3">
    <source>
        <dbReference type="Pfam" id="PF01408"/>
    </source>
</evidence>
<evidence type="ECO:0000259" key="4">
    <source>
        <dbReference type="Pfam" id="PF22725"/>
    </source>
</evidence>
<feature type="domain" description="GFO/IDH/MocA-like oxidoreductase" evidence="4">
    <location>
        <begin position="146"/>
        <end position="267"/>
    </location>
</feature>
<dbReference type="Gene3D" id="3.30.360.10">
    <property type="entry name" value="Dihydrodipicolinate Reductase, domain 2"/>
    <property type="match status" value="1"/>
</dbReference>
<keyword evidence="2" id="KW-0560">Oxidoreductase</keyword>
<gene>
    <name evidence="5" type="ORF">ABR189_21845</name>
</gene>
<evidence type="ECO:0000256" key="2">
    <source>
        <dbReference type="ARBA" id="ARBA00023002"/>
    </source>
</evidence>
<evidence type="ECO:0000313" key="5">
    <source>
        <dbReference type="EMBL" id="MET7000048.1"/>
    </source>
</evidence>
<comment type="similarity">
    <text evidence="1">Belongs to the Gfo/Idh/MocA family.</text>
</comment>
<evidence type="ECO:0000256" key="1">
    <source>
        <dbReference type="ARBA" id="ARBA00010928"/>
    </source>
</evidence>
<dbReference type="SUPFAM" id="SSF55347">
    <property type="entry name" value="Glyceraldehyde-3-phosphate dehydrogenase-like, C-terminal domain"/>
    <property type="match status" value="1"/>
</dbReference>
<dbReference type="InterPro" id="IPR000683">
    <property type="entry name" value="Gfo/Idh/MocA-like_OxRdtase_N"/>
</dbReference>
<name>A0ABV2TAJ0_9BACT</name>
<feature type="domain" description="Gfo/Idh/MocA-like oxidoreductase N-terminal" evidence="3">
    <location>
        <begin position="20"/>
        <end position="136"/>
    </location>
</feature>
<proteinExistence type="inferred from homology"/>
<dbReference type="InterPro" id="IPR055170">
    <property type="entry name" value="GFO_IDH_MocA-like_dom"/>
</dbReference>
<keyword evidence="6" id="KW-1185">Reference proteome</keyword>